<feature type="non-terminal residue" evidence="2">
    <location>
        <position position="49"/>
    </location>
</feature>
<comment type="caution">
    <text evidence="2">The sequence shown here is derived from an EMBL/GenBank/DDBJ whole genome shotgun (WGS) entry which is preliminary data.</text>
</comment>
<name>A0ABN7VM10_GIGMA</name>
<feature type="region of interest" description="Disordered" evidence="1">
    <location>
        <begin position="26"/>
        <end position="49"/>
    </location>
</feature>
<dbReference type="EMBL" id="CAJVQB010017549">
    <property type="protein sequence ID" value="CAG8784675.1"/>
    <property type="molecule type" value="Genomic_DNA"/>
</dbReference>
<proteinExistence type="predicted"/>
<protein>
    <submittedName>
        <fullName evidence="2">30630_t:CDS:1</fullName>
    </submittedName>
</protein>
<accession>A0ABN7VM10</accession>
<sequence>MSKLSLNLPKFNTQYNADEIIEILAQPIPEDTKKNNKTEKNSKSDNKIS</sequence>
<organism evidence="2 3">
    <name type="scientific">Gigaspora margarita</name>
    <dbReference type="NCBI Taxonomy" id="4874"/>
    <lineage>
        <taxon>Eukaryota</taxon>
        <taxon>Fungi</taxon>
        <taxon>Fungi incertae sedis</taxon>
        <taxon>Mucoromycota</taxon>
        <taxon>Glomeromycotina</taxon>
        <taxon>Glomeromycetes</taxon>
        <taxon>Diversisporales</taxon>
        <taxon>Gigasporaceae</taxon>
        <taxon>Gigaspora</taxon>
    </lineage>
</organism>
<feature type="compositionally biased region" description="Basic and acidic residues" evidence="1">
    <location>
        <begin position="30"/>
        <end position="49"/>
    </location>
</feature>
<gene>
    <name evidence="2" type="ORF">GMARGA_LOCUS20236</name>
</gene>
<evidence type="ECO:0000313" key="3">
    <source>
        <dbReference type="Proteomes" id="UP000789901"/>
    </source>
</evidence>
<keyword evidence="3" id="KW-1185">Reference proteome</keyword>
<dbReference type="Proteomes" id="UP000789901">
    <property type="component" value="Unassembled WGS sequence"/>
</dbReference>
<evidence type="ECO:0000256" key="1">
    <source>
        <dbReference type="SAM" id="MobiDB-lite"/>
    </source>
</evidence>
<reference evidence="2 3" key="1">
    <citation type="submission" date="2021-06" db="EMBL/GenBank/DDBJ databases">
        <authorList>
            <person name="Kallberg Y."/>
            <person name="Tangrot J."/>
            <person name="Rosling A."/>
        </authorList>
    </citation>
    <scope>NUCLEOTIDE SEQUENCE [LARGE SCALE GENOMIC DNA]</scope>
    <source>
        <strain evidence="2 3">120-4 pot B 10/14</strain>
    </source>
</reference>
<evidence type="ECO:0000313" key="2">
    <source>
        <dbReference type="EMBL" id="CAG8784675.1"/>
    </source>
</evidence>